<reference evidence="3" key="1">
    <citation type="submission" date="2016-03" db="EMBL/GenBank/DDBJ databases">
        <title>Draft genome sequence of Rosellinia necatrix.</title>
        <authorList>
            <person name="Kanematsu S."/>
        </authorList>
    </citation>
    <scope>NUCLEOTIDE SEQUENCE [LARGE SCALE GENOMIC DNA]</scope>
    <source>
        <strain evidence="3">W97</strain>
    </source>
</reference>
<evidence type="ECO:0000259" key="2">
    <source>
        <dbReference type="Pfam" id="PF20233"/>
    </source>
</evidence>
<evidence type="ECO:0000313" key="4">
    <source>
        <dbReference type="Proteomes" id="UP000054516"/>
    </source>
</evidence>
<feature type="region of interest" description="Disordered" evidence="1">
    <location>
        <begin position="1"/>
        <end position="21"/>
    </location>
</feature>
<dbReference type="InterPro" id="IPR046497">
    <property type="entry name" value="DUF6590"/>
</dbReference>
<keyword evidence="4" id="KW-1185">Reference proteome</keyword>
<name>A0A1W2TJ60_ROSNE</name>
<protein>
    <recommendedName>
        <fullName evidence="2">DUF6590 domain-containing protein</fullName>
    </recommendedName>
</protein>
<evidence type="ECO:0000313" key="3">
    <source>
        <dbReference type="EMBL" id="GAP88234.1"/>
    </source>
</evidence>
<gene>
    <name evidence="3" type="ORF">SAMD00023353_3000250</name>
</gene>
<organism evidence="3">
    <name type="scientific">Rosellinia necatrix</name>
    <name type="common">White root-rot fungus</name>
    <dbReference type="NCBI Taxonomy" id="77044"/>
    <lineage>
        <taxon>Eukaryota</taxon>
        <taxon>Fungi</taxon>
        <taxon>Dikarya</taxon>
        <taxon>Ascomycota</taxon>
        <taxon>Pezizomycotina</taxon>
        <taxon>Sordariomycetes</taxon>
        <taxon>Xylariomycetidae</taxon>
        <taxon>Xylariales</taxon>
        <taxon>Xylariaceae</taxon>
        <taxon>Rosellinia</taxon>
    </lineage>
</organism>
<accession>A0A1W2TJ60</accession>
<sequence>MGRQSNPFTIPPARQPKIGFRSRFRAAQKPEEEFLDRWSPKTDKDHYRRVRLYRKRRGAIFRHRRTPNSPNGRISRTHHDTDGDMCRTNHLEPTADGHITSTMLQRIDNTESIISPSEMGSTFQDELDNYDAQIKSLQQNEWPGPPNPRSSALRIRGSEFSEQTAKDIKRWSFVQGVLYGENSAALRHSDHIHPSTSYRVGVIFSAPHHTPGAIGERWVSVSDPYHTATPFGAIHSKYRKMVVAKVFGEHCVCLPIYSHNQQGLDGKEFLAEYISIRDAHDPEPEVAEGVHQRLLAIRNRDFHGKIVSGRSSVKLTEFYSHRYDVPATMEGKLESTSLSTERLLDLVAYFSA</sequence>
<dbReference type="OrthoDB" id="3438983at2759"/>
<dbReference type="EMBL" id="DF977475">
    <property type="protein sequence ID" value="GAP88234.1"/>
    <property type="molecule type" value="Genomic_DNA"/>
</dbReference>
<dbReference type="AlphaFoldDB" id="A0A1W2TJ60"/>
<evidence type="ECO:0000256" key="1">
    <source>
        <dbReference type="SAM" id="MobiDB-lite"/>
    </source>
</evidence>
<proteinExistence type="predicted"/>
<feature type="domain" description="DUF6590" evidence="2">
    <location>
        <begin position="196"/>
        <end position="339"/>
    </location>
</feature>
<dbReference type="Proteomes" id="UP000054516">
    <property type="component" value="Unassembled WGS sequence"/>
</dbReference>
<dbReference type="Pfam" id="PF20233">
    <property type="entry name" value="DUF6590"/>
    <property type="match status" value="1"/>
</dbReference>
<feature type="region of interest" description="Disordered" evidence="1">
    <location>
        <begin position="63"/>
        <end position="85"/>
    </location>
</feature>